<evidence type="ECO:0000256" key="2">
    <source>
        <dbReference type="SAM" id="Phobius"/>
    </source>
</evidence>
<accession>A0A212F217</accession>
<sequence length="89" mass="9422">MSRSGLILRQHGLSKCRSCVLELSLRSASAGTDEESGDLIKSPSPPPSHVRAARADIVLLVTTSLLVEFTFIIAFLCLTQAPVAMPADG</sequence>
<comment type="caution">
    <text evidence="3">The sequence shown here is derived from an EMBL/GenBank/DDBJ whole genome shotgun (WGS) entry which is preliminary data.</text>
</comment>
<dbReference type="EMBL" id="AGBW02010785">
    <property type="protein sequence ID" value="OWR47777.1"/>
    <property type="molecule type" value="Genomic_DNA"/>
</dbReference>
<keyword evidence="2" id="KW-0472">Membrane</keyword>
<gene>
    <name evidence="3" type="ORF">KGM_202865</name>
</gene>
<protein>
    <submittedName>
        <fullName evidence="3">Uncharacterized protein</fullName>
    </submittedName>
</protein>
<keyword evidence="4" id="KW-1185">Reference proteome</keyword>
<evidence type="ECO:0000256" key="1">
    <source>
        <dbReference type="SAM" id="MobiDB-lite"/>
    </source>
</evidence>
<reference evidence="3 4" key="1">
    <citation type="journal article" date="2011" name="Cell">
        <title>The monarch butterfly genome yields insights into long-distance migration.</title>
        <authorList>
            <person name="Zhan S."/>
            <person name="Merlin C."/>
            <person name="Boore J.L."/>
            <person name="Reppert S.M."/>
        </authorList>
    </citation>
    <scope>NUCLEOTIDE SEQUENCE [LARGE SCALE GENOMIC DNA]</scope>
    <source>
        <strain evidence="3">F-2</strain>
    </source>
</reference>
<name>A0A212F217_DANPL</name>
<feature type="transmembrane region" description="Helical" evidence="2">
    <location>
        <begin position="57"/>
        <end position="81"/>
    </location>
</feature>
<keyword evidence="2" id="KW-0812">Transmembrane</keyword>
<evidence type="ECO:0000313" key="3">
    <source>
        <dbReference type="EMBL" id="OWR47777.1"/>
    </source>
</evidence>
<evidence type="ECO:0000313" key="4">
    <source>
        <dbReference type="Proteomes" id="UP000007151"/>
    </source>
</evidence>
<keyword evidence="2" id="KW-1133">Transmembrane helix</keyword>
<dbReference type="Proteomes" id="UP000007151">
    <property type="component" value="Unassembled WGS sequence"/>
</dbReference>
<dbReference type="InParanoid" id="A0A212F217"/>
<dbReference type="AlphaFoldDB" id="A0A212F217"/>
<organism evidence="3 4">
    <name type="scientific">Danaus plexippus plexippus</name>
    <dbReference type="NCBI Taxonomy" id="278856"/>
    <lineage>
        <taxon>Eukaryota</taxon>
        <taxon>Metazoa</taxon>
        <taxon>Ecdysozoa</taxon>
        <taxon>Arthropoda</taxon>
        <taxon>Hexapoda</taxon>
        <taxon>Insecta</taxon>
        <taxon>Pterygota</taxon>
        <taxon>Neoptera</taxon>
        <taxon>Endopterygota</taxon>
        <taxon>Lepidoptera</taxon>
        <taxon>Glossata</taxon>
        <taxon>Ditrysia</taxon>
        <taxon>Papilionoidea</taxon>
        <taxon>Nymphalidae</taxon>
        <taxon>Danainae</taxon>
        <taxon>Danaini</taxon>
        <taxon>Danaina</taxon>
        <taxon>Danaus</taxon>
        <taxon>Danaus</taxon>
    </lineage>
</organism>
<feature type="region of interest" description="Disordered" evidence="1">
    <location>
        <begin position="28"/>
        <end position="49"/>
    </location>
</feature>
<dbReference type="KEGG" id="dpl:KGM_202865"/>
<proteinExistence type="predicted"/>